<reference evidence="1 2" key="1">
    <citation type="journal article" date="2019" name="Nat. Microbiol.">
        <title>Mediterranean grassland soil C-N compound turnover is dependent on rainfall and depth, and is mediated by genomically divergent microorganisms.</title>
        <authorList>
            <person name="Diamond S."/>
            <person name="Andeer P.F."/>
            <person name="Li Z."/>
            <person name="Crits-Christoph A."/>
            <person name="Burstein D."/>
            <person name="Anantharaman K."/>
            <person name="Lane K.R."/>
            <person name="Thomas B.C."/>
            <person name="Pan C."/>
            <person name="Northen T.R."/>
            <person name="Banfield J.F."/>
        </authorList>
    </citation>
    <scope>NUCLEOTIDE SEQUENCE [LARGE SCALE GENOMIC DNA]</scope>
    <source>
        <strain evidence="1">WS_6</strain>
    </source>
</reference>
<dbReference type="EMBL" id="VBOW01000062">
    <property type="protein sequence ID" value="TMQ57525.1"/>
    <property type="molecule type" value="Genomic_DNA"/>
</dbReference>
<evidence type="ECO:0000313" key="1">
    <source>
        <dbReference type="EMBL" id="TMQ57525.1"/>
    </source>
</evidence>
<evidence type="ECO:0008006" key="3">
    <source>
        <dbReference type="Google" id="ProtNLM"/>
    </source>
</evidence>
<name>A0A538T1L0_UNCEI</name>
<proteinExistence type="predicted"/>
<protein>
    <recommendedName>
        <fullName evidence="3">STAS/SEC14 domain-containing protein</fullName>
    </recommendedName>
</protein>
<dbReference type="AlphaFoldDB" id="A0A538T1L0"/>
<gene>
    <name evidence="1" type="ORF">E6K76_10170</name>
</gene>
<comment type="caution">
    <text evidence="1">The sequence shown here is derived from an EMBL/GenBank/DDBJ whole genome shotgun (WGS) entry which is preliminary data.</text>
</comment>
<evidence type="ECO:0000313" key="2">
    <source>
        <dbReference type="Proteomes" id="UP000316852"/>
    </source>
</evidence>
<organism evidence="1 2">
    <name type="scientific">Eiseniibacteriota bacterium</name>
    <dbReference type="NCBI Taxonomy" id="2212470"/>
    <lineage>
        <taxon>Bacteria</taxon>
        <taxon>Candidatus Eiseniibacteriota</taxon>
    </lineage>
</organism>
<accession>A0A538T1L0</accession>
<sequence length="132" mass="14575">MACNHTVDADTKIAIIGVQGMTSFEEIVRAVERLAADRRFRPDYGVLFDLREMHYSPFADEAATLAKTIAQSAPLRNHPMAMVASGPQLSLAEMITSVAARRGAVARAFRPNLGAAAIWLHQQMRMRRSQAH</sequence>
<dbReference type="Proteomes" id="UP000316852">
    <property type="component" value="Unassembled WGS sequence"/>
</dbReference>